<dbReference type="GO" id="GO:0016491">
    <property type="term" value="F:oxidoreductase activity"/>
    <property type="evidence" value="ECO:0000318"/>
    <property type="project" value="GO_Central"/>
</dbReference>
<evidence type="ECO:0000256" key="1">
    <source>
        <dbReference type="ARBA" id="ARBA00001971"/>
    </source>
</evidence>
<evidence type="ECO:0000256" key="14">
    <source>
        <dbReference type="RuleBase" id="RU000461"/>
    </source>
</evidence>
<dbReference type="GO" id="GO:0004497">
    <property type="term" value="F:monooxygenase activity"/>
    <property type="evidence" value="ECO:0007669"/>
    <property type="project" value="UniProtKB-KW"/>
</dbReference>
<dbReference type="InterPro" id="IPR052306">
    <property type="entry name" value="CYP450_71D"/>
</dbReference>
<dbReference type="AlphaFoldDB" id="A0A022Q654"/>
<name>A0A022Q654_ERYGU</name>
<evidence type="ECO:0000256" key="8">
    <source>
        <dbReference type="ARBA" id="ARBA00022989"/>
    </source>
</evidence>
<evidence type="ECO:0000313" key="15">
    <source>
        <dbReference type="EMBL" id="EYU21985.1"/>
    </source>
</evidence>
<dbReference type="PROSITE" id="PS00086">
    <property type="entry name" value="CYTOCHROME_P450"/>
    <property type="match status" value="1"/>
</dbReference>
<evidence type="ECO:0000256" key="3">
    <source>
        <dbReference type="ARBA" id="ARBA00010617"/>
    </source>
</evidence>
<evidence type="ECO:0000256" key="7">
    <source>
        <dbReference type="ARBA" id="ARBA00022968"/>
    </source>
</evidence>
<comment type="subcellular location">
    <subcellularLocation>
        <location evidence="2">Membrane</location>
        <topology evidence="2">Single-pass type II membrane protein</topology>
    </subcellularLocation>
</comment>
<proteinExistence type="inferred from homology"/>
<evidence type="ECO:0000313" key="16">
    <source>
        <dbReference type="Proteomes" id="UP000030748"/>
    </source>
</evidence>
<dbReference type="PRINTS" id="PR00463">
    <property type="entry name" value="EP450I"/>
</dbReference>
<dbReference type="InterPro" id="IPR002401">
    <property type="entry name" value="Cyt_P450_E_grp-I"/>
</dbReference>
<keyword evidence="7" id="KW-0735">Signal-anchor</keyword>
<evidence type="ECO:0000256" key="13">
    <source>
        <dbReference type="PIRSR" id="PIRSR602401-1"/>
    </source>
</evidence>
<dbReference type="InterPro" id="IPR001128">
    <property type="entry name" value="Cyt_P450"/>
</dbReference>
<keyword evidence="12" id="KW-0472">Membrane</keyword>
<feature type="binding site" description="axial binding residue" evidence="13">
    <location>
        <position position="187"/>
    </location>
    <ligand>
        <name>heme</name>
        <dbReference type="ChEBI" id="CHEBI:30413"/>
    </ligand>
    <ligandPart>
        <name>Fe</name>
        <dbReference type="ChEBI" id="CHEBI:18248"/>
    </ligandPart>
</feature>
<dbReference type="InterPro" id="IPR036396">
    <property type="entry name" value="Cyt_P450_sf"/>
</dbReference>
<dbReference type="Gene3D" id="1.10.630.10">
    <property type="entry name" value="Cytochrome P450"/>
    <property type="match status" value="1"/>
</dbReference>
<dbReference type="PANTHER" id="PTHR47953">
    <property type="entry name" value="OS08G0105600 PROTEIN"/>
    <property type="match status" value="1"/>
</dbReference>
<keyword evidence="9 14" id="KW-0560">Oxidoreductase</keyword>
<protein>
    <recommendedName>
        <fullName evidence="17">Cytochrome P450</fullName>
    </recommendedName>
</protein>
<keyword evidence="11 14" id="KW-0503">Monooxygenase</keyword>
<dbReference type="FunFam" id="1.10.630.10:FF:000126">
    <property type="entry name" value="Predicted protein"/>
    <property type="match status" value="1"/>
</dbReference>
<evidence type="ECO:0000256" key="4">
    <source>
        <dbReference type="ARBA" id="ARBA00022617"/>
    </source>
</evidence>
<keyword evidence="10 13" id="KW-0408">Iron</keyword>
<keyword evidence="5" id="KW-0812">Transmembrane</keyword>
<dbReference type="PhylomeDB" id="A0A022Q654"/>
<evidence type="ECO:0000256" key="5">
    <source>
        <dbReference type="ARBA" id="ARBA00022692"/>
    </source>
</evidence>
<dbReference type="STRING" id="4155.A0A022Q654"/>
<dbReference type="GO" id="GO:0020037">
    <property type="term" value="F:heme binding"/>
    <property type="evidence" value="ECO:0007669"/>
    <property type="project" value="InterPro"/>
</dbReference>
<dbReference type="InterPro" id="IPR017972">
    <property type="entry name" value="Cyt_P450_CS"/>
</dbReference>
<accession>A0A022Q654</accession>
<dbReference type="SUPFAM" id="SSF48264">
    <property type="entry name" value="Cytochrome P450"/>
    <property type="match status" value="1"/>
</dbReference>
<dbReference type="EMBL" id="KI632217">
    <property type="protein sequence ID" value="EYU21985.1"/>
    <property type="molecule type" value="Genomic_DNA"/>
</dbReference>
<dbReference type="GO" id="GO:0016705">
    <property type="term" value="F:oxidoreductase activity, acting on paired donors, with incorporation or reduction of molecular oxygen"/>
    <property type="evidence" value="ECO:0007669"/>
    <property type="project" value="InterPro"/>
</dbReference>
<keyword evidence="4 13" id="KW-0349">Heme</keyword>
<comment type="cofactor">
    <cofactor evidence="1 13">
        <name>heme</name>
        <dbReference type="ChEBI" id="CHEBI:30413"/>
    </cofactor>
</comment>
<evidence type="ECO:0000256" key="9">
    <source>
        <dbReference type="ARBA" id="ARBA00023002"/>
    </source>
</evidence>
<dbReference type="Pfam" id="PF00067">
    <property type="entry name" value="p450"/>
    <property type="match status" value="1"/>
</dbReference>
<dbReference type="Proteomes" id="UP000030748">
    <property type="component" value="Unassembled WGS sequence"/>
</dbReference>
<dbReference type="PANTHER" id="PTHR47953:SF19">
    <property type="entry name" value="OS06G0641600 PROTEIN"/>
    <property type="match status" value="1"/>
</dbReference>
<evidence type="ECO:0000256" key="10">
    <source>
        <dbReference type="ARBA" id="ARBA00023004"/>
    </source>
</evidence>
<evidence type="ECO:0000256" key="11">
    <source>
        <dbReference type="ARBA" id="ARBA00023033"/>
    </source>
</evidence>
<gene>
    <name evidence="15" type="ORF">MIMGU_mgv1a025303mg</name>
</gene>
<dbReference type="GO" id="GO:0016020">
    <property type="term" value="C:membrane"/>
    <property type="evidence" value="ECO:0007669"/>
    <property type="project" value="UniProtKB-SubCell"/>
</dbReference>
<organism evidence="15 16">
    <name type="scientific">Erythranthe guttata</name>
    <name type="common">Yellow monkey flower</name>
    <name type="synonym">Mimulus guttatus</name>
    <dbReference type="NCBI Taxonomy" id="4155"/>
    <lineage>
        <taxon>Eukaryota</taxon>
        <taxon>Viridiplantae</taxon>
        <taxon>Streptophyta</taxon>
        <taxon>Embryophyta</taxon>
        <taxon>Tracheophyta</taxon>
        <taxon>Spermatophyta</taxon>
        <taxon>Magnoliopsida</taxon>
        <taxon>eudicotyledons</taxon>
        <taxon>Gunneridae</taxon>
        <taxon>Pentapetalae</taxon>
        <taxon>asterids</taxon>
        <taxon>lamiids</taxon>
        <taxon>Lamiales</taxon>
        <taxon>Phrymaceae</taxon>
        <taxon>Erythranthe</taxon>
    </lineage>
</organism>
<dbReference type="GO" id="GO:0005506">
    <property type="term" value="F:iron ion binding"/>
    <property type="evidence" value="ECO:0007669"/>
    <property type="project" value="InterPro"/>
</dbReference>
<dbReference type="PRINTS" id="PR00385">
    <property type="entry name" value="P450"/>
</dbReference>
<evidence type="ECO:0000256" key="12">
    <source>
        <dbReference type="ARBA" id="ARBA00023136"/>
    </source>
</evidence>
<reference evidence="15 16" key="1">
    <citation type="journal article" date="2013" name="Proc. Natl. Acad. Sci. U.S.A.">
        <title>Fine-scale variation in meiotic recombination in Mimulus inferred from population shotgun sequencing.</title>
        <authorList>
            <person name="Hellsten U."/>
            <person name="Wright K.M."/>
            <person name="Jenkins J."/>
            <person name="Shu S."/>
            <person name="Yuan Y."/>
            <person name="Wessler S.R."/>
            <person name="Schmutz J."/>
            <person name="Willis J.H."/>
            <person name="Rokhsar D.S."/>
        </authorList>
    </citation>
    <scope>NUCLEOTIDE SEQUENCE [LARGE SCALE GENOMIC DNA]</scope>
    <source>
        <strain evidence="16">cv. DUN x IM62</strain>
    </source>
</reference>
<keyword evidence="8" id="KW-1133">Transmembrane helix</keyword>
<keyword evidence="16" id="KW-1185">Reference proteome</keyword>
<sequence>MTGEREKKQGDDDLVDVLLRFQDEGIEIPLTNENIKAVITDMLGGGSETSATTLDWAMAEMVKNPRILKKAQDEVRRFFDDKGGYVDESRIHELKYLMSIIKETLRIHAPFPLLLPRKCREKCEINGYEIPVDTKIIVNAWAINRDPKYWRNPDCFEPERFLDDNLGVDYKGNHFEYIPFGAGRRICPGMAFGMANVELPLAMFLYHFDWKLPPGMKHEEMDMSESFGATARRNGDLFVVSVIKRPLPPPVK</sequence>
<evidence type="ECO:0000256" key="6">
    <source>
        <dbReference type="ARBA" id="ARBA00022723"/>
    </source>
</evidence>
<comment type="similarity">
    <text evidence="3 14">Belongs to the cytochrome P450 family.</text>
</comment>
<keyword evidence="6 13" id="KW-0479">Metal-binding</keyword>
<evidence type="ECO:0000256" key="2">
    <source>
        <dbReference type="ARBA" id="ARBA00004606"/>
    </source>
</evidence>
<evidence type="ECO:0008006" key="17">
    <source>
        <dbReference type="Google" id="ProtNLM"/>
    </source>
</evidence>
<dbReference type="eggNOG" id="KOG0156">
    <property type="taxonomic scope" value="Eukaryota"/>
</dbReference>